<evidence type="ECO:0000256" key="9">
    <source>
        <dbReference type="ARBA" id="ARBA00023098"/>
    </source>
</evidence>
<keyword evidence="4" id="KW-0813">Transport</keyword>
<accession>A0A7D9H086</accession>
<feature type="domain" description="Choline/carnitine acyltransferase" evidence="21">
    <location>
        <begin position="46"/>
        <end position="597"/>
    </location>
</feature>
<keyword evidence="8" id="KW-0809">Transit peptide</keyword>
<keyword evidence="5 19" id="KW-0808">Transferase</keyword>
<dbReference type="InterPro" id="IPR023213">
    <property type="entry name" value="CAT-like_dom_sf"/>
</dbReference>
<dbReference type="InterPro" id="IPR039551">
    <property type="entry name" value="Cho/carn_acyl_trans"/>
</dbReference>
<comment type="function">
    <text evidence="15">Carnitine acetylase is specific for short chain fatty acids. Carnitine acetylase seems to affect the flux through the pyruvate dehydrogenase complex. It may be involved as well in the transport of acetyl-CoA into mitochondria.</text>
</comment>
<feature type="chain" id="PRO_5028963127" description="Carnitine O-acetyltransferase, mitochondrial" evidence="20">
    <location>
        <begin position="21"/>
        <end position="630"/>
    </location>
</feature>
<keyword evidence="10" id="KW-0496">Mitochondrion</keyword>
<keyword evidence="7" id="KW-0276">Fatty acid metabolism</keyword>
<keyword evidence="23" id="KW-1185">Reference proteome</keyword>
<protein>
    <recommendedName>
        <fullName evidence="17">Carnitine O-acetyltransferase, mitochondrial</fullName>
        <ecNumber evidence="16">2.3.1.7</ecNumber>
    </recommendedName>
</protein>
<evidence type="ECO:0000256" key="13">
    <source>
        <dbReference type="ARBA" id="ARBA00023315"/>
    </source>
</evidence>
<sequence length="630" mass="72647">MLPHWSTFKLLGLKSSLVKCMPVSLYSTTEKGKRTLFKYQNNLPSLPVPSLDQTLTLYKRAIIPFYPLGREDTFYQNYCKVIDNFKEVEGPELQKRLSHFAEGKRNWLSTIWDNYAYLGYREPVSPFVSYFFSHKNLNTEIGKDQLMKSAALSHRVINFMSKIEHETLEPELIKGSPFCMESFKWMFNNCRVPGLPSDTTIKFSPQKNRFMIVISNGYFYKVYHHDLNTGERFSLGQLYASISAVHNNSHQKPRCSNPIGILTASNRDVWATNYKHLCDNPLNKISLEQIQSASFVLCLDDNFPTTIAEKSVDCWYGNGYNRWFDKPVQLFVAKNASSSFLGEHSRMDGTPTLRMNDWIIKQISKMSVTEFHDEKKTAPQYTELVFEVDPFIQSQIQKEKKAFKQVTESLSINVWQFHGFGKEEIKAYGMSPDAFVQMLIQLAYYKYTGTVRPTYESASTRMYFKGRTETCRSVSEESLQFVRDWENTSKSGAEKIASLRSAINSHVRYVKVASKGLGVDRHLLGLTKMLRDGEKIPDIFKNPMYTYSQHWFLSTSQLSSNEFNGYGWSPVVPEGFGLAYMINPHWLHVNITAFKNNPLGLNPDYMAFYLTESIQELKEILSKSVIRAKI</sequence>
<evidence type="ECO:0000256" key="17">
    <source>
        <dbReference type="ARBA" id="ARBA00073438"/>
    </source>
</evidence>
<dbReference type="PANTHER" id="PTHR22589">
    <property type="entry name" value="CARNITINE O-ACYLTRANSFERASE"/>
    <property type="match status" value="1"/>
</dbReference>
<evidence type="ECO:0000256" key="18">
    <source>
        <dbReference type="PIRSR" id="PIRSR600542-1"/>
    </source>
</evidence>
<evidence type="ECO:0000256" key="8">
    <source>
        <dbReference type="ARBA" id="ARBA00022946"/>
    </source>
</evidence>
<gene>
    <name evidence="22" type="primary">CAT2</name>
    <name evidence="22" type="ORF">DEBR0S1_26544G</name>
</gene>
<dbReference type="PROSITE" id="PS00439">
    <property type="entry name" value="ACYLTRANSF_C_1"/>
    <property type="match status" value="1"/>
</dbReference>
<evidence type="ECO:0000313" key="23">
    <source>
        <dbReference type="Proteomes" id="UP000478008"/>
    </source>
</evidence>
<evidence type="ECO:0000256" key="3">
    <source>
        <dbReference type="ARBA" id="ARBA00005232"/>
    </source>
</evidence>
<evidence type="ECO:0000259" key="21">
    <source>
        <dbReference type="Pfam" id="PF00755"/>
    </source>
</evidence>
<dbReference type="GO" id="GO:0005777">
    <property type="term" value="C:peroxisome"/>
    <property type="evidence" value="ECO:0007669"/>
    <property type="project" value="UniProtKB-SubCell"/>
</dbReference>
<dbReference type="AlphaFoldDB" id="A0A7D9H086"/>
<evidence type="ECO:0000256" key="5">
    <source>
        <dbReference type="ARBA" id="ARBA00022679"/>
    </source>
</evidence>
<evidence type="ECO:0000256" key="7">
    <source>
        <dbReference type="ARBA" id="ARBA00022832"/>
    </source>
</evidence>
<dbReference type="Proteomes" id="UP000478008">
    <property type="component" value="Unassembled WGS sequence"/>
</dbReference>
<dbReference type="InterPro" id="IPR000542">
    <property type="entry name" value="Carn_acyl_trans"/>
</dbReference>
<dbReference type="Gene3D" id="3.30.559.70">
    <property type="entry name" value="Choline/Carnitine o-acyltransferase, domain 2"/>
    <property type="match status" value="1"/>
</dbReference>
<keyword evidence="6" id="KW-0999">Mitochondrion inner membrane</keyword>
<dbReference type="PROSITE" id="PS00440">
    <property type="entry name" value="ACYLTRANSF_C_2"/>
    <property type="match status" value="1"/>
</dbReference>
<comment type="catalytic activity">
    <reaction evidence="14">
        <text>(R)-carnitine + acetyl-CoA = O-acetyl-(R)-carnitine + CoA</text>
        <dbReference type="Rhea" id="RHEA:21136"/>
        <dbReference type="ChEBI" id="CHEBI:16347"/>
        <dbReference type="ChEBI" id="CHEBI:57287"/>
        <dbReference type="ChEBI" id="CHEBI:57288"/>
        <dbReference type="ChEBI" id="CHEBI:57589"/>
        <dbReference type="EC" id="2.3.1.7"/>
    </reaction>
</comment>
<comment type="similarity">
    <text evidence="3 19">Belongs to the carnitine/choline acetyltransferase family.</text>
</comment>
<dbReference type="GO" id="GO:0005743">
    <property type="term" value="C:mitochondrial inner membrane"/>
    <property type="evidence" value="ECO:0007669"/>
    <property type="project" value="UniProtKB-SubCell"/>
</dbReference>
<evidence type="ECO:0000256" key="16">
    <source>
        <dbReference type="ARBA" id="ARBA00066910"/>
    </source>
</evidence>
<dbReference type="EMBL" id="CABFWN010000001">
    <property type="protein sequence ID" value="VUG16824.1"/>
    <property type="molecule type" value="Genomic_DNA"/>
</dbReference>
<evidence type="ECO:0000256" key="14">
    <source>
        <dbReference type="ARBA" id="ARBA00052702"/>
    </source>
</evidence>
<dbReference type="SUPFAM" id="SSF52777">
    <property type="entry name" value="CoA-dependent acyltransferases"/>
    <property type="match status" value="2"/>
</dbReference>
<keyword evidence="20" id="KW-0732">Signal</keyword>
<keyword evidence="11" id="KW-0472">Membrane</keyword>
<evidence type="ECO:0000256" key="1">
    <source>
        <dbReference type="ARBA" id="ARBA00004275"/>
    </source>
</evidence>
<evidence type="ECO:0000256" key="11">
    <source>
        <dbReference type="ARBA" id="ARBA00023136"/>
    </source>
</evidence>
<keyword evidence="12" id="KW-0576">Peroxisome</keyword>
<dbReference type="GO" id="GO:0006631">
    <property type="term" value="P:fatty acid metabolic process"/>
    <property type="evidence" value="ECO:0007669"/>
    <property type="project" value="UniProtKB-KW"/>
</dbReference>
<name>A0A7D9H086_DEKBR</name>
<dbReference type="Gene3D" id="3.30.559.10">
    <property type="entry name" value="Chloramphenicol acetyltransferase-like domain"/>
    <property type="match status" value="1"/>
</dbReference>
<comment type="subcellular location">
    <subcellularLocation>
        <location evidence="2">Mitochondrion inner membrane</location>
        <topology evidence="2">Peripheral membrane protein</topology>
        <orientation evidence="2">Matrix side</orientation>
    </subcellularLocation>
    <subcellularLocation>
        <location evidence="1">Peroxisome</location>
    </subcellularLocation>
</comment>
<dbReference type="EC" id="2.3.1.7" evidence="16"/>
<reference evidence="22 23" key="1">
    <citation type="submission" date="2019-07" db="EMBL/GenBank/DDBJ databases">
        <authorList>
            <person name="Friedrich A."/>
            <person name="Schacherer J."/>
        </authorList>
    </citation>
    <scope>NUCLEOTIDE SEQUENCE [LARGE SCALE GENOMIC DNA]</scope>
</reference>
<evidence type="ECO:0000313" key="22">
    <source>
        <dbReference type="EMBL" id="VUG16824.1"/>
    </source>
</evidence>
<proteinExistence type="inferred from homology"/>
<evidence type="ECO:0000256" key="20">
    <source>
        <dbReference type="SAM" id="SignalP"/>
    </source>
</evidence>
<evidence type="ECO:0000256" key="12">
    <source>
        <dbReference type="ARBA" id="ARBA00023140"/>
    </source>
</evidence>
<dbReference type="Pfam" id="PF00755">
    <property type="entry name" value="Carn_acyltransf"/>
    <property type="match status" value="1"/>
</dbReference>
<feature type="active site" description="Proton acceptor" evidence="18">
    <location>
        <position position="344"/>
    </location>
</feature>
<evidence type="ECO:0000256" key="10">
    <source>
        <dbReference type="ARBA" id="ARBA00023128"/>
    </source>
</evidence>
<evidence type="ECO:0000256" key="6">
    <source>
        <dbReference type="ARBA" id="ARBA00022792"/>
    </source>
</evidence>
<organism evidence="22 23">
    <name type="scientific">Dekkera bruxellensis</name>
    <name type="common">Brettanomyces custersii</name>
    <dbReference type="NCBI Taxonomy" id="5007"/>
    <lineage>
        <taxon>Eukaryota</taxon>
        <taxon>Fungi</taxon>
        <taxon>Dikarya</taxon>
        <taxon>Ascomycota</taxon>
        <taxon>Saccharomycotina</taxon>
        <taxon>Pichiomycetes</taxon>
        <taxon>Pichiales</taxon>
        <taxon>Pichiaceae</taxon>
        <taxon>Brettanomyces</taxon>
    </lineage>
</organism>
<evidence type="ECO:0000256" key="15">
    <source>
        <dbReference type="ARBA" id="ARBA00053195"/>
    </source>
</evidence>
<dbReference type="GO" id="GO:0009437">
    <property type="term" value="P:carnitine metabolic process"/>
    <property type="evidence" value="ECO:0007669"/>
    <property type="project" value="TreeGrafter"/>
</dbReference>
<dbReference type="GO" id="GO:0004092">
    <property type="term" value="F:carnitine O-acetyltransferase activity"/>
    <property type="evidence" value="ECO:0007669"/>
    <property type="project" value="UniProtKB-EC"/>
</dbReference>
<evidence type="ECO:0000256" key="4">
    <source>
        <dbReference type="ARBA" id="ARBA00022448"/>
    </source>
</evidence>
<dbReference type="FunFam" id="3.30.559.70:FF:000007">
    <property type="entry name" value="Carnitine O-acetyltransferase, mitochondrial"/>
    <property type="match status" value="1"/>
</dbReference>
<evidence type="ECO:0000256" key="19">
    <source>
        <dbReference type="RuleBase" id="RU003801"/>
    </source>
</evidence>
<dbReference type="InterPro" id="IPR042231">
    <property type="entry name" value="Cho/carn_acyl_trans_2"/>
</dbReference>
<feature type="signal peptide" evidence="20">
    <location>
        <begin position="1"/>
        <end position="20"/>
    </location>
</feature>
<evidence type="ECO:0000256" key="2">
    <source>
        <dbReference type="ARBA" id="ARBA00004443"/>
    </source>
</evidence>
<dbReference type="PANTHER" id="PTHR22589:SF103">
    <property type="entry name" value="CARNITINE O-ACETYL-TRANSFERASE, ISOFORM A-RELATED"/>
    <property type="match status" value="1"/>
</dbReference>
<keyword evidence="13 19" id="KW-0012">Acyltransferase</keyword>
<keyword evidence="9" id="KW-0443">Lipid metabolism</keyword>